<proteinExistence type="predicted"/>
<keyword evidence="2" id="KW-0378">Hydrolase</keyword>
<reference evidence="2" key="2">
    <citation type="submission" date="2014-07" db="EMBL/GenBank/DDBJ databases">
        <authorList>
            <person name="Hull J."/>
        </authorList>
    </citation>
    <scope>NUCLEOTIDE SEQUENCE</scope>
</reference>
<feature type="region of interest" description="Disordered" evidence="1">
    <location>
        <begin position="1"/>
        <end position="23"/>
    </location>
</feature>
<protein>
    <submittedName>
        <fullName evidence="2">ATP-dependent DNA helicase Q-like 3</fullName>
    </submittedName>
</protein>
<dbReference type="GO" id="GO:0004386">
    <property type="term" value="F:helicase activity"/>
    <property type="evidence" value="ECO:0007669"/>
    <property type="project" value="UniProtKB-KW"/>
</dbReference>
<dbReference type="EMBL" id="GBHO01039071">
    <property type="protein sequence ID" value="JAG04533.1"/>
    <property type="molecule type" value="Transcribed_RNA"/>
</dbReference>
<keyword evidence="2" id="KW-0067">ATP-binding</keyword>
<reference evidence="2" key="1">
    <citation type="journal article" date="2014" name="PLoS ONE">
        <title>Transcriptome-Based Identification of ABC Transporters in the Western Tarnished Plant Bug Lygus hesperus.</title>
        <authorList>
            <person name="Hull J.J."/>
            <person name="Chaney K."/>
            <person name="Geib S.M."/>
            <person name="Fabrick J.A."/>
            <person name="Brent C.S."/>
            <person name="Walsh D."/>
            <person name="Lavine L.C."/>
        </authorList>
    </citation>
    <scope>NUCLEOTIDE SEQUENCE</scope>
</reference>
<feature type="non-terminal residue" evidence="2">
    <location>
        <position position="138"/>
    </location>
</feature>
<feature type="region of interest" description="Disordered" evidence="1">
    <location>
        <begin position="105"/>
        <end position="138"/>
    </location>
</feature>
<gene>
    <name evidence="2" type="primary">RECQL3</name>
    <name evidence="2" type="ORF">CM83_9503</name>
</gene>
<organism evidence="2">
    <name type="scientific">Lygus hesperus</name>
    <name type="common">Western plant bug</name>
    <dbReference type="NCBI Taxonomy" id="30085"/>
    <lineage>
        <taxon>Eukaryota</taxon>
        <taxon>Metazoa</taxon>
        <taxon>Ecdysozoa</taxon>
        <taxon>Arthropoda</taxon>
        <taxon>Hexapoda</taxon>
        <taxon>Insecta</taxon>
        <taxon>Pterygota</taxon>
        <taxon>Neoptera</taxon>
        <taxon>Paraneoptera</taxon>
        <taxon>Hemiptera</taxon>
        <taxon>Heteroptera</taxon>
        <taxon>Panheteroptera</taxon>
        <taxon>Cimicomorpha</taxon>
        <taxon>Miridae</taxon>
        <taxon>Mirini</taxon>
        <taxon>Lygus</taxon>
    </lineage>
</organism>
<keyword evidence="2" id="KW-0547">Nucleotide-binding</keyword>
<dbReference type="AlphaFoldDB" id="A0A0A9WDG0"/>
<name>A0A0A9WDG0_LYGHE</name>
<feature type="compositionally biased region" description="Acidic residues" evidence="1">
    <location>
        <begin position="110"/>
        <end position="120"/>
    </location>
</feature>
<evidence type="ECO:0000256" key="1">
    <source>
        <dbReference type="SAM" id="MobiDB-lite"/>
    </source>
</evidence>
<accession>A0A0A9WDG0</accession>
<feature type="region of interest" description="Disordered" evidence="1">
    <location>
        <begin position="36"/>
        <end position="65"/>
    </location>
</feature>
<keyword evidence="2" id="KW-0347">Helicase</keyword>
<sequence>MKNKRAEKRVNKNCDRPNAGMQGACCVGTGNEVIDREAGERRTSVSDAGDMDVDNSGDGERPRSAWDDDVEAALGSPQHLVDEGNDRVINGQVVRDIELDEFNSAVSMAEEQEQFEDESLPTEPLQTSKKEGGVVNPA</sequence>
<evidence type="ECO:0000313" key="2">
    <source>
        <dbReference type="EMBL" id="JAG04533.1"/>
    </source>
</evidence>